<dbReference type="PANTHER" id="PTHR43029:SF10">
    <property type="entry name" value="AMMONIUM TRANSPORTER MEP2"/>
    <property type="match status" value="1"/>
</dbReference>
<dbReference type="OrthoDB" id="9814202at2"/>
<feature type="transmembrane region" description="Helical" evidence="8">
    <location>
        <begin position="311"/>
        <end position="334"/>
    </location>
</feature>
<dbReference type="GO" id="GO:0008519">
    <property type="term" value="F:ammonium channel activity"/>
    <property type="evidence" value="ECO:0007669"/>
    <property type="project" value="InterPro"/>
</dbReference>
<evidence type="ECO:0000256" key="7">
    <source>
        <dbReference type="ARBA" id="ARBA00023177"/>
    </source>
</evidence>
<feature type="transmembrane region" description="Helical" evidence="8">
    <location>
        <begin position="43"/>
        <end position="62"/>
    </location>
</feature>
<evidence type="ECO:0000313" key="10">
    <source>
        <dbReference type="EMBL" id="SFV72244.1"/>
    </source>
</evidence>
<dbReference type="InterPro" id="IPR001905">
    <property type="entry name" value="Ammonium_transpt"/>
</dbReference>
<keyword evidence="3 8" id="KW-0813">Transport</keyword>
<feature type="transmembrane region" description="Helical" evidence="8">
    <location>
        <begin position="159"/>
        <end position="180"/>
    </location>
</feature>
<feature type="transmembrane region" description="Helical" evidence="8">
    <location>
        <begin position="282"/>
        <end position="299"/>
    </location>
</feature>
<keyword evidence="4 8" id="KW-0812">Transmembrane</keyword>
<organism evidence="10 11">
    <name type="scientific">Desulfovibrio piger</name>
    <dbReference type="NCBI Taxonomy" id="901"/>
    <lineage>
        <taxon>Bacteria</taxon>
        <taxon>Pseudomonadati</taxon>
        <taxon>Thermodesulfobacteriota</taxon>
        <taxon>Desulfovibrionia</taxon>
        <taxon>Desulfovibrionales</taxon>
        <taxon>Desulfovibrionaceae</taxon>
        <taxon>Desulfovibrio</taxon>
    </lineage>
</organism>
<keyword evidence="11" id="KW-1185">Reference proteome</keyword>
<accession>A0A1K1LBZ4</accession>
<gene>
    <name evidence="10" type="ORF">DESPIGER_0353</name>
</gene>
<name>A0A1K1LBZ4_9BACT</name>
<feature type="transmembrane region" description="Helical" evidence="8">
    <location>
        <begin position="192"/>
        <end position="213"/>
    </location>
</feature>
<evidence type="ECO:0000256" key="8">
    <source>
        <dbReference type="RuleBase" id="RU362002"/>
    </source>
</evidence>
<keyword evidence="7 8" id="KW-0924">Ammonia transport</keyword>
<feature type="transmembrane region" description="Helical" evidence="8">
    <location>
        <begin position="346"/>
        <end position="370"/>
    </location>
</feature>
<dbReference type="PANTHER" id="PTHR43029">
    <property type="entry name" value="AMMONIUM TRANSPORTER MEP2"/>
    <property type="match status" value="1"/>
</dbReference>
<feature type="transmembrane region" description="Helical" evidence="8">
    <location>
        <begin position="125"/>
        <end position="147"/>
    </location>
</feature>
<feature type="transmembrane region" description="Helical" evidence="8">
    <location>
        <begin position="225"/>
        <end position="245"/>
    </location>
</feature>
<reference evidence="11" key="1">
    <citation type="submission" date="2016-10" db="EMBL/GenBank/DDBJ databases">
        <authorList>
            <person name="Wegmann U."/>
        </authorList>
    </citation>
    <scope>NUCLEOTIDE SEQUENCE [LARGE SCALE GENOMIC DNA]</scope>
</reference>
<dbReference type="RefSeq" id="WP_072332281.1">
    <property type="nucleotide sequence ID" value="NZ_CALJDE010000062.1"/>
</dbReference>
<dbReference type="KEGG" id="dpg:DESPIGER_0353"/>
<evidence type="ECO:0000256" key="1">
    <source>
        <dbReference type="ARBA" id="ARBA00004141"/>
    </source>
</evidence>
<feature type="transmembrane region" description="Helical" evidence="8">
    <location>
        <begin position="97"/>
        <end position="118"/>
    </location>
</feature>
<dbReference type="Proteomes" id="UP000186323">
    <property type="component" value="Chromosome I"/>
</dbReference>
<dbReference type="GO" id="GO:0005886">
    <property type="term" value="C:plasma membrane"/>
    <property type="evidence" value="ECO:0007669"/>
    <property type="project" value="UniProtKB-SubCell"/>
</dbReference>
<dbReference type="InterPro" id="IPR029020">
    <property type="entry name" value="Ammonium/urea_transptr"/>
</dbReference>
<dbReference type="InterPro" id="IPR024041">
    <property type="entry name" value="NH4_transpt_AmtB-like_dom"/>
</dbReference>
<proteinExistence type="inferred from homology"/>
<evidence type="ECO:0000313" key="11">
    <source>
        <dbReference type="Proteomes" id="UP000186323"/>
    </source>
</evidence>
<evidence type="ECO:0000256" key="4">
    <source>
        <dbReference type="ARBA" id="ARBA00022692"/>
    </source>
</evidence>
<comment type="subcellular location">
    <subcellularLocation>
        <location evidence="8">Cell membrane</location>
        <topology evidence="8">Multi-pass membrane protein</topology>
    </subcellularLocation>
    <subcellularLocation>
        <location evidence="1">Membrane</location>
        <topology evidence="1">Multi-pass membrane protein</topology>
    </subcellularLocation>
</comment>
<keyword evidence="5 8" id="KW-1133">Transmembrane helix</keyword>
<dbReference type="Pfam" id="PF00909">
    <property type="entry name" value="Ammonium_transp"/>
    <property type="match status" value="1"/>
</dbReference>
<evidence type="ECO:0000259" key="9">
    <source>
        <dbReference type="Pfam" id="PF00909"/>
    </source>
</evidence>
<dbReference type="SUPFAM" id="SSF111352">
    <property type="entry name" value="Ammonium transporter"/>
    <property type="match status" value="1"/>
</dbReference>
<feature type="transmembrane region" description="Helical" evidence="8">
    <location>
        <begin position="257"/>
        <end position="276"/>
    </location>
</feature>
<feature type="domain" description="Ammonium transporter AmtB-like" evidence="9">
    <location>
        <begin position="7"/>
        <end position="400"/>
    </location>
</feature>
<evidence type="ECO:0000256" key="5">
    <source>
        <dbReference type="ARBA" id="ARBA00022989"/>
    </source>
</evidence>
<feature type="transmembrane region" description="Helical" evidence="8">
    <location>
        <begin position="6"/>
        <end position="31"/>
    </location>
</feature>
<dbReference type="NCBIfam" id="TIGR00836">
    <property type="entry name" value="amt"/>
    <property type="match status" value="1"/>
</dbReference>
<comment type="similarity">
    <text evidence="2 8">Belongs to the ammonia transporter channel (TC 1.A.11.2) family.</text>
</comment>
<evidence type="ECO:0000256" key="3">
    <source>
        <dbReference type="ARBA" id="ARBA00022448"/>
    </source>
</evidence>
<protein>
    <recommendedName>
        <fullName evidence="8">Ammonium transporter</fullName>
    </recommendedName>
</protein>
<dbReference type="AlphaFoldDB" id="A0A1K1LBZ4"/>
<dbReference type="EMBL" id="LT630450">
    <property type="protein sequence ID" value="SFV72244.1"/>
    <property type="molecule type" value="Genomic_DNA"/>
</dbReference>
<sequence>MNPADTAFILICTTFVMLMTPALALFYGGLVRSKNILSTCMHSYAALGLVSIIWALVGYSLAFSGDISGIIGNLNHVFLTGVGAEANGPATNLPHNVFMAFQCMFAALTVALISGAYAERIRFSAMLVFSALWTIFAYCPMAHWVWGGGWMAKLGAVDFAGGAVVHMASAAAALACAHAVGPRTDLGKTPMIPNNLPMTLFGGGLLWFGWFGFNAGSALAANGLAGHALVTTHLATAGGIFGWMILEYLRFGKATTLGAISGALAGLVSITPAAGFVETMPALFIGFAGGMICYGGILLKNRLGYDDALDVVGIHGVGGTWGAFATGLFASASINGVNGLFYGNPWQLVVQIISIVATWGFVYLVSRILLKLTDSLVGLRVDPASEVSGLDLSLHNERGYTL</sequence>
<keyword evidence="6 8" id="KW-0472">Membrane</keyword>
<evidence type="ECO:0000256" key="6">
    <source>
        <dbReference type="ARBA" id="ARBA00023136"/>
    </source>
</evidence>
<evidence type="ECO:0000256" key="2">
    <source>
        <dbReference type="ARBA" id="ARBA00005887"/>
    </source>
</evidence>
<dbReference type="Gene3D" id="1.10.3430.10">
    <property type="entry name" value="Ammonium transporter AmtB like domains"/>
    <property type="match status" value="1"/>
</dbReference>